<sequence>MTEPCIITVAITGSLPKKANNPAVPITVTEQVESTHAAFEAGASLVHCHVRNDDETPSSDPEKFARLMEGVLKHCPGMIVQFSTGGRSGAGRERGAMLSLKPDMASLSTGSVNFPTRVYKNSPDLVDWLAEEMRRYGVKPEIEAFDLSMIFKAAEMARAGTIAGPLHVQFVMGVKNAMPVDRESFAFFVRTLKRLAPDATFTGAGIGRHQTTLAEWSLEEGGHCRTGLEDNIRLSREELAPSNAALVALVAEACARRGRRPATPDEARRLLSLPAA</sequence>
<dbReference type="Proteomes" id="UP000678276">
    <property type="component" value="Unassembled WGS sequence"/>
</dbReference>
<keyword evidence="6" id="KW-1185">Reference proteome</keyword>
<proteinExistence type="predicted"/>
<keyword evidence="3" id="KW-0479">Metal-binding</keyword>
<comment type="caution">
    <text evidence="5">The sequence shown here is derived from an EMBL/GenBank/DDBJ whole genome shotgun (WGS) entry which is preliminary data.</text>
</comment>
<dbReference type="PANTHER" id="PTHR37418:SF2">
    <property type="entry name" value="3-KETO-5-AMINOHEXANOATE CLEAVAGE ENZYME"/>
    <property type="match status" value="1"/>
</dbReference>
<dbReference type="InterPro" id="IPR013785">
    <property type="entry name" value="Aldolase_TIM"/>
</dbReference>
<keyword evidence="2" id="KW-0808">Transferase</keyword>
<evidence type="ECO:0000313" key="5">
    <source>
        <dbReference type="EMBL" id="MBP0614302.1"/>
    </source>
</evidence>
<name>A0ABS4BCP5_9HYPH</name>
<evidence type="ECO:0000256" key="4">
    <source>
        <dbReference type="ARBA" id="ARBA00022833"/>
    </source>
</evidence>
<gene>
    <name evidence="5" type="ORF">J6595_01705</name>
</gene>
<dbReference type="EMBL" id="JAGJCF010000001">
    <property type="protein sequence ID" value="MBP0614302.1"/>
    <property type="molecule type" value="Genomic_DNA"/>
</dbReference>
<dbReference type="InterPro" id="IPR008567">
    <property type="entry name" value="BKACE"/>
</dbReference>
<keyword evidence="4" id="KW-0862">Zinc</keyword>
<protein>
    <submittedName>
        <fullName evidence="5">3-keto-5-aminohexanoate cleavage protein</fullName>
    </submittedName>
</protein>
<evidence type="ECO:0000313" key="6">
    <source>
        <dbReference type="Proteomes" id="UP000678276"/>
    </source>
</evidence>
<evidence type="ECO:0000256" key="3">
    <source>
        <dbReference type="ARBA" id="ARBA00022723"/>
    </source>
</evidence>
<reference evidence="5 6" key="1">
    <citation type="submission" date="2021-04" db="EMBL/GenBank/DDBJ databases">
        <title>Whole genome sequence of Jiella sp. KSK16Y-1.</title>
        <authorList>
            <person name="Tuo L."/>
        </authorList>
    </citation>
    <scope>NUCLEOTIDE SEQUENCE [LARGE SCALE GENOMIC DNA]</scope>
    <source>
        <strain evidence="5 6">KSK16Y-1</strain>
    </source>
</reference>
<evidence type="ECO:0000256" key="2">
    <source>
        <dbReference type="ARBA" id="ARBA00022679"/>
    </source>
</evidence>
<comment type="cofactor">
    <cofactor evidence="1">
        <name>Zn(2+)</name>
        <dbReference type="ChEBI" id="CHEBI:29105"/>
    </cofactor>
</comment>
<accession>A0ABS4BCP5</accession>
<evidence type="ECO:0000256" key="1">
    <source>
        <dbReference type="ARBA" id="ARBA00001947"/>
    </source>
</evidence>
<dbReference type="Gene3D" id="3.20.20.70">
    <property type="entry name" value="Aldolase class I"/>
    <property type="match status" value="1"/>
</dbReference>
<organism evidence="5 6">
    <name type="scientific">Jiella mangrovi</name>
    <dbReference type="NCBI Taxonomy" id="2821407"/>
    <lineage>
        <taxon>Bacteria</taxon>
        <taxon>Pseudomonadati</taxon>
        <taxon>Pseudomonadota</taxon>
        <taxon>Alphaproteobacteria</taxon>
        <taxon>Hyphomicrobiales</taxon>
        <taxon>Aurantimonadaceae</taxon>
        <taxon>Jiella</taxon>
    </lineage>
</organism>
<dbReference type="PANTHER" id="PTHR37418">
    <property type="entry name" value="3-KETO-5-AMINOHEXANOATE CLEAVAGE ENZYME-RELATED"/>
    <property type="match status" value="1"/>
</dbReference>
<dbReference type="RefSeq" id="WP_209592715.1">
    <property type="nucleotide sequence ID" value="NZ_JAGJCF010000001.1"/>
</dbReference>
<dbReference type="Pfam" id="PF05853">
    <property type="entry name" value="BKACE"/>
    <property type="match status" value="1"/>
</dbReference>